<evidence type="ECO:0000313" key="1">
    <source>
        <dbReference type="EMBL" id="KAJ1948984.1"/>
    </source>
</evidence>
<protein>
    <submittedName>
        <fullName evidence="1">Uncharacterized protein</fullName>
    </submittedName>
</protein>
<name>A0ACC1JE90_9FUNG</name>
<reference evidence="1" key="1">
    <citation type="submission" date="2022-07" db="EMBL/GenBank/DDBJ databases">
        <title>Phylogenomic reconstructions and comparative analyses of Kickxellomycotina fungi.</title>
        <authorList>
            <person name="Reynolds N.K."/>
            <person name="Stajich J.E."/>
            <person name="Barry K."/>
            <person name="Grigoriev I.V."/>
            <person name="Crous P."/>
            <person name="Smith M.E."/>
        </authorList>
    </citation>
    <scope>NUCLEOTIDE SEQUENCE</scope>
    <source>
        <strain evidence="1">NRRL 5244</strain>
    </source>
</reference>
<comment type="caution">
    <text evidence="1">The sequence shown here is derived from an EMBL/GenBank/DDBJ whole genome shotgun (WGS) entry which is preliminary data.</text>
</comment>
<sequence length="311" mass="33751">FARAYSSAAAGGGKSGNGILWASLATGAVIAGGYYYTRSKQTADIADISSAPVTTALDPKSFTKFTLREVHPINHDTALYRFALGENQELGLNVTSCLVVKAKIGNDEKPTIRPYTPTSAKHERGHFDLVVKSYEAGKMSKHIQTLKPGDVLEMKGPIPKYPYKANALKEIGMVAGGSGITPMLQFIEQITNDPEDKTKLTLVFANKSEEDIILRSTLDDYARRHPDQLKVHYLIDKATSADWKGETGFVTKELVQKYLPAPSEGNVLVVACGPPPMMKAVSGTKAPDFSQGEVGGIFKELGYSSEQVFKF</sequence>
<evidence type="ECO:0000313" key="2">
    <source>
        <dbReference type="Proteomes" id="UP001150603"/>
    </source>
</evidence>
<dbReference type="Proteomes" id="UP001150603">
    <property type="component" value="Unassembled WGS sequence"/>
</dbReference>
<dbReference type="EMBL" id="JANBPW010000577">
    <property type="protein sequence ID" value="KAJ1948984.1"/>
    <property type="molecule type" value="Genomic_DNA"/>
</dbReference>
<keyword evidence="2" id="KW-1185">Reference proteome</keyword>
<feature type="non-terminal residue" evidence="1">
    <location>
        <position position="1"/>
    </location>
</feature>
<organism evidence="1 2">
    <name type="scientific">Linderina macrospora</name>
    <dbReference type="NCBI Taxonomy" id="4868"/>
    <lineage>
        <taxon>Eukaryota</taxon>
        <taxon>Fungi</taxon>
        <taxon>Fungi incertae sedis</taxon>
        <taxon>Zoopagomycota</taxon>
        <taxon>Kickxellomycotina</taxon>
        <taxon>Kickxellomycetes</taxon>
        <taxon>Kickxellales</taxon>
        <taxon>Kickxellaceae</taxon>
        <taxon>Linderina</taxon>
    </lineage>
</organism>
<accession>A0ACC1JE90</accession>
<proteinExistence type="predicted"/>
<gene>
    <name evidence="1" type="ORF">FBU59_001346</name>
</gene>